<dbReference type="InterPro" id="IPR007361">
    <property type="entry name" value="DUF427"/>
</dbReference>
<keyword evidence="3" id="KW-1185">Reference proteome</keyword>
<gene>
    <name evidence="2" type="ORF">ATL17_1538</name>
</gene>
<feature type="domain" description="DUF427" evidence="1">
    <location>
        <begin position="38"/>
        <end position="125"/>
    </location>
</feature>
<dbReference type="Pfam" id="PF04248">
    <property type="entry name" value="NTP_transf_9"/>
    <property type="match status" value="1"/>
</dbReference>
<dbReference type="PANTHER" id="PTHR34310:SF8">
    <property type="entry name" value="CONSERVED PROTEIN"/>
    <property type="match status" value="1"/>
</dbReference>
<evidence type="ECO:0000259" key="1">
    <source>
        <dbReference type="Pfam" id="PF04248"/>
    </source>
</evidence>
<accession>A0A4R6VTV0</accession>
<dbReference type="InterPro" id="IPR038694">
    <property type="entry name" value="DUF427_sf"/>
</dbReference>
<reference evidence="2 3" key="1">
    <citation type="submission" date="2019-03" db="EMBL/GenBank/DDBJ databases">
        <title>Genomic Encyclopedia of Type Strains, Phase III (KMG-III): the genomes of soil and plant-associated and newly described type strains.</title>
        <authorList>
            <person name="Whitman W."/>
        </authorList>
    </citation>
    <scope>NUCLEOTIDE SEQUENCE [LARGE SCALE GENOMIC DNA]</scope>
    <source>
        <strain evidence="2 3">CGMCC 1.7002</strain>
    </source>
</reference>
<dbReference type="AlphaFoldDB" id="A0A4R6VTV0"/>
<organism evidence="2 3">
    <name type="scientific">Maritalea mobilis</name>
    <dbReference type="NCBI Taxonomy" id="483324"/>
    <lineage>
        <taxon>Bacteria</taxon>
        <taxon>Pseudomonadati</taxon>
        <taxon>Pseudomonadota</taxon>
        <taxon>Alphaproteobacteria</taxon>
        <taxon>Hyphomicrobiales</taxon>
        <taxon>Devosiaceae</taxon>
        <taxon>Maritalea</taxon>
    </lineage>
</organism>
<evidence type="ECO:0000313" key="2">
    <source>
        <dbReference type="EMBL" id="TDQ67522.1"/>
    </source>
</evidence>
<protein>
    <submittedName>
        <fullName evidence="2">Uncharacterized protein (DUF427 family)</fullName>
    </submittedName>
</protein>
<dbReference type="Gene3D" id="2.170.150.40">
    <property type="entry name" value="Domain of unknown function (DUF427)"/>
    <property type="match status" value="1"/>
</dbReference>
<name>A0A4R6VTV0_9HYPH</name>
<comment type="caution">
    <text evidence="2">The sequence shown here is derived from an EMBL/GenBank/DDBJ whole genome shotgun (WGS) entry which is preliminary data.</text>
</comment>
<evidence type="ECO:0000313" key="3">
    <source>
        <dbReference type="Proteomes" id="UP000295391"/>
    </source>
</evidence>
<dbReference type="Proteomes" id="UP000295391">
    <property type="component" value="Unassembled WGS sequence"/>
</dbReference>
<dbReference type="OrthoDB" id="9815163at2"/>
<sequence length="137" mass="15530">MAETQDDLTVELTLKGVAARTDEPRHFMRVQPVGAHVEIMLGEDQLIATDNAVWLQEVGKTLYPPVIYVPQDEVIVPLKQLDKQTHCPLKGDASYFAFRDEEIGWAYHDPFAFSDLIKGYMAFWPNKVRVVITPQSA</sequence>
<dbReference type="RefSeq" id="WP_133572131.1">
    <property type="nucleotide sequence ID" value="NZ_SNYR01000001.1"/>
</dbReference>
<proteinExistence type="predicted"/>
<dbReference type="PANTHER" id="PTHR34310">
    <property type="entry name" value="DUF427 DOMAIN PROTEIN (AFU_ORTHOLOGUE AFUA_3G02220)"/>
    <property type="match status" value="1"/>
</dbReference>
<dbReference type="EMBL" id="SNYR01000001">
    <property type="protein sequence ID" value="TDQ67522.1"/>
    <property type="molecule type" value="Genomic_DNA"/>
</dbReference>